<evidence type="ECO:0000256" key="3">
    <source>
        <dbReference type="ARBA" id="ARBA00022448"/>
    </source>
</evidence>
<comment type="caution">
    <text evidence="11">The sequence shown here is derived from an EMBL/GenBank/DDBJ whole genome shotgun (WGS) entry which is preliminary data.</text>
</comment>
<evidence type="ECO:0000259" key="10">
    <source>
        <dbReference type="PROSITE" id="PS50928"/>
    </source>
</evidence>
<feature type="transmembrane region" description="Helical" evidence="9">
    <location>
        <begin position="12"/>
        <end position="32"/>
    </location>
</feature>
<keyword evidence="6 9" id="KW-0812">Transmembrane</keyword>
<dbReference type="GO" id="GO:0035435">
    <property type="term" value="P:phosphate ion transmembrane transport"/>
    <property type="evidence" value="ECO:0007669"/>
    <property type="project" value="InterPro"/>
</dbReference>
<evidence type="ECO:0000256" key="9">
    <source>
        <dbReference type="RuleBase" id="RU363043"/>
    </source>
</evidence>
<keyword evidence="7 9" id="KW-1133">Transmembrane helix</keyword>
<dbReference type="Proteomes" id="UP000605805">
    <property type="component" value="Unassembled WGS sequence"/>
</dbReference>
<accession>A0A833DV95</accession>
<evidence type="ECO:0000256" key="2">
    <source>
        <dbReference type="ARBA" id="ARBA00007069"/>
    </source>
</evidence>
<proteinExistence type="inferred from homology"/>
<dbReference type="AlphaFoldDB" id="A0A833DV95"/>
<feature type="transmembrane region" description="Helical" evidence="9">
    <location>
        <begin position="106"/>
        <end position="127"/>
    </location>
</feature>
<evidence type="ECO:0000256" key="8">
    <source>
        <dbReference type="ARBA" id="ARBA00023136"/>
    </source>
</evidence>
<feature type="transmembrane region" description="Helical" evidence="9">
    <location>
        <begin position="253"/>
        <end position="277"/>
    </location>
</feature>
<dbReference type="InterPro" id="IPR000515">
    <property type="entry name" value="MetI-like"/>
</dbReference>
<comment type="similarity">
    <text evidence="2 9">Belongs to the binding-protein-dependent transport system permease family. CysTW subfamily.</text>
</comment>
<keyword evidence="3" id="KW-0813">Transport</keyword>
<dbReference type="PANTHER" id="PTHR42922">
    <property type="entry name" value="PHOSPHATE TRANSPORT SYSTEM PERMEASE PROTEIN PSTA"/>
    <property type="match status" value="1"/>
</dbReference>
<reference evidence="11" key="1">
    <citation type="journal article" date="2020" name="ISME J.">
        <title>Gammaproteobacteria mediating utilization of methyl-, sulfur- and petroleum organic compounds in deep ocean hydrothermal plumes.</title>
        <authorList>
            <person name="Zhou Z."/>
            <person name="Liu Y."/>
            <person name="Pan J."/>
            <person name="Cron B.R."/>
            <person name="Toner B.M."/>
            <person name="Anantharaman K."/>
            <person name="Breier J.A."/>
            <person name="Dick G.J."/>
            <person name="Li M."/>
        </authorList>
    </citation>
    <scope>NUCLEOTIDE SEQUENCE</scope>
    <source>
        <strain evidence="11">SZUA-1435</strain>
    </source>
</reference>
<keyword evidence="5" id="KW-0592">Phosphate transport</keyword>
<feature type="transmembrane region" description="Helical" evidence="9">
    <location>
        <begin position="139"/>
        <end position="162"/>
    </location>
</feature>
<dbReference type="PANTHER" id="PTHR42922:SF1">
    <property type="entry name" value="PHOSPHATE TRANSPORT SYSTEM PERMEASE PROTEIN PSTA"/>
    <property type="match status" value="1"/>
</dbReference>
<evidence type="ECO:0000313" key="11">
    <source>
        <dbReference type="EMBL" id="HIP57250.1"/>
    </source>
</evidence>
<dbReference type="InterPro" id="IPR035906">
    <property type="entry name" value="MetI-like_sf"/>
</dbReference>
<evidence type="ECO:0000256" key="4">
    <source>
        <dbReference type="ARBA" id="ARBA00022475"/>
    </source>
</evidence>
<feature type="domain" description="ABC transmembrane type-1" evidence="10">
    <location>
        <begin position="70"/>
        <end position="273"/>
    </location>
</feature>
<dbReference type="InterPro" id="IPR051408">
    <property type="entry name" value="Phosphate_transprt_permease"/>
</dbReference>
<gene>
    <name evidence="11" type="primary">pstA</name>
    <name evidence="11" type="ORF">EYH02_04190</name>
</gene>
<sequence>MEIDKRIVLDKVFTAIIVMLAILALTPLIWIVSSVVINGVKAIVKAGIDILFKPPTSPLSQSLGGVGPALLGTLILMALTTAIGMPIAFFTAVLATEYPHTILAKAVNIVIRTLLEIPTVLIGMFVYSLVVVPMGRFSAIAGAIALAIVLLPYTYTYIESALSSIPREYREAAFSIGLTRIRALMKVFVGIARRGILAGMLIGLAKACGETAPLLFTIGGSTRVYFTGIDQPIDAIPLLIYRYALTPYENYHALSWAAALILISIYLPIFVIAKVLIREVEM</sequence>
<dbReference type="Gene3D" id="1.10.3720.10">
    <property type="entry name" value="MetI-like"/>
    <property type="match status" value="1"/>
</dbReference>
<evidence type="ECO:0000256" key="7">
    <source>
        <dbReference type="ARBA" id="ARBA00022989"/>
    </source>
</evidence>
<evidence type="ECO:0000256" key="5">
    <source>
        <dbReference type="ARBA" id="ARBA00022592"/>
    </source>
</evidence>
<feature type="transmembrane region" description="Helical" evidence="9">
    <location>
        <begin position="69"/>
        <end position="94"/>
    </location>
</feature>
<keyword evidence="4 9" id="KW-1003">Cell membrane</keyword>
<evidence type="ECO:0000256" key="6">
    <source>
        <dbReference type="ARBA" id="ARBA00022692"/>
    </source>
</evidence>
<dbReference type="GO" id="GO:0005886">
    <property type="term" value="C:plasma membrane"/>
    <property type="evidence" value="ECO:0007669"/>
    <property type="project" value="UniProtKB-SubCell"/>
</dbReference>
<feature type="transmembrane region" description="Helical" evidence="9">
    <location>
        <begin position="183"/>
        <end position="205"/>
    </location>
</feature>
<dbReference type="PROSITE" id="PS50928">
    <property type="entry name" value="ABC_TM1"/>
    <property type="match status" value="1"/>
</dbReference>
<dbReference type="SUPFAM" id="SSF161098">
    <property type="entry name" value="MetI-like"/>
    <property type="match status" value="1"/>
</dbReference>
<name>A0A833DV95_9CREN</name>
<keyword evidence="8 9" id="KW-0472">Membrane</keyword>
<dbReference type="InterPro" id="IPR005672">
    <property type="entry name" value="Phosphate_PstA"/>
</dbReference>
<dbReference type="NCBIfam" id="TIGR00974">
    <property type="entry name" value="3a0107s02c"/>
    <property type="match status" value="1"/>
</dbReference>
<dbReference type="CDD" id="cd06261">
    <property type="entry name" value="TM_PBP2"/>
    <property type="match status" value="1"/>
</dbReference>
<comment type="subcellular location">
    <subcellularLocation>
        <location evidence="1 9">Cell membrane</location>
        <topology evidence="1 9">Multi-pass membrane protein</topology>
    </subcellularLocation>
</comment>
<organism evidence="11 12">
    <name type="scientific">Ignisphaera aggregans</name>
    <dbReference type="NCBI Taxonomy" id="334771"/>
    <lineage>
        <taxon>Archaea</taxon>
        <taxon>Thermoproteota</taxon>
        <taxon>Thermoprotei</taxon>
        <taxon>Desulfurococcales</taxon>
        <taxon>Desulfurococcaceae</taxon>
        <taxon>Ignisphaera</taxon>
    </lineage>
</organism>
<dbReference type="EMBL" id="DQTV01000075">
    <property type="protein sequence ID" value="HIP57250.1"/>
    <property type="molecule type" value="Genomic_DNA"/>
</dbReference>
<dbReference type="Pfam" id="PF00528">
    <property type="entry name" value="BPD_transp_1"/>
    <property type="match status" value="1"/>
</dbReference>
<dbReference type="GO" id="GO:0005315">
    <property type="term" value="F:phosphate transmembrane transporter activity"/>
    <property type="evidence" value="ECO:0007669"/>
    <property type="project" value="InterPro"/>
</dbReference>
<evidence type="ECO:0000256" key="1">
    <source>
        <dbReference type="ARBA" id="ARBA00004651"/>
    </source>
</evidence>
<protein>
    <recommendedName>
        <fullName evidence="9">Phosphate transport system permease protein PstA</fullName>
    </recommendedName>
</protein>
<evidence type="ECO:0000313" key="12">
    <source>
        <dbReference type="Proteomes" id="UP000605805"/>
    </source>
</evidence>